<protein>
    <submittedName>
        <fullName evidence="2">Metallophosphoesterase</fullName>
    </submittedName>
</protein>
<dbReference type="InterPro" id="IPR029052">
    <property type="entry name" value="Metallo-depent_PP-like"/>
</dbReference>
<comment type="caution">
    <text evidence="2">The sequence shown here is derived from an EMBL/GenBank/DDBJ whole genome shotgun (WGS) entry which is preliminary data.</text>
</comment>
<dbReference type="SUPFAM" id="SSF56300">
    <property type="entry name" value="Metallo-dependent phosphatases"/>
    <property type="match status" value="1"/>
</dbReference>
<reference evidence="2 3" key="1">
    <citation type="submission" date="2022-02" db="EMBL/GenBank/DDBJ databases">
        <title>Mesosutterella porci, a novel member of the family Sutterellaceae from pig feces.</title>
        <authorList>
            <person name="Wylensek D."/>
            <person name="Clavel T."/>
        </authorList>
    </citation>
    <scope>NUCLEOTIDE SEQUENCE [LARGE SCALE GENOMIC DNA]</scope>
    <source>
        <strain evidence="3">oilRF-744-wt-GAM-9</strain>
    </source>
</reference>
<evidence type="ECO:0000313" key="3">
    <source>
        <dbReference type="Proteomes" id="UP001297600"/>
    </source>
</evidence>
<dbReference type="Gene3D" id="3.60.21.10">
    <property type="match status" value="1"/>
</dbReference>
<evidence type="ECO:0000313" key="2">
    <source>
        <dbReference type="EMBL" id="MCG5031953.1"/>
    </source>
</evidence>
<dbReference type="InterPro" id="IPR004843">
    <property type="entry name" value="Calcineurin-like_PHP"/>
</dbReference>
<organism evidence="2 3">
    <name type="scientific">Mesosutterella porci</name>
    <dbReference type="NCBI Taxonomy" id="2915351"/>
    <lineage>
        <taxon>Bacteria</taxon>
        <taxon>Pseudomonadati</taxon>
        <taxon>Pseudomonadota</taxon>
        <taxon>Betaproteobacteria</taxon>
        <taxon>Burkholderiales</taxon>
        <taxon>Sutterellaceae</taxon>
        <taxon>Mesosutterella</taxon>
    </lineage>
</organism>
<sequence>MSSHGHRRHDAGRRGPLKRKAQLPEIFFCGDPHGEFDQINTAAREYKPDAMIILGDLQPPDELDRVLEEALAFTDVWWIPGNHDSDTDAYYDRLWKGSLASHNLHGRVGNVAGLRVAGLGGVFRGQIWMPDGEPNYSSVGSFLRRIGRNNTWRGGLPRRHRTTIFPSVYENLSRQHADILVTHEAPSCHRKGFTAIDRLAQDLHVRWLFHGHQHESIAYGKCGGIWIRAVGLRGIVNLRGEEVVESQLDPKDAAAMAARGELVLGSSEGDATLVVIDEKCCSAKAQTLKGKIVAQPWRISDQLSSRPKKG</sequence>
<proteinExistence type="predicted"/>
<name>A0ABS9MTK6_9BURK</name>
<keyword evidence="3" id="KW-1185">Reference proteome</keyword>
<gene>
    <name evidence="2" type="ORF">MAF45_10955</name>
</gene>
<dbReference type="Pfam" id="PF00149">
    <property type="entry name" value="Metallophos"/>
    <property type="match status" value="1"/>
</dbReference>
<dbReference type="Proteomes" id="UP001297600">
    <property type="component" value="Unassembled WGS sequence"/>
</dbReference>
<feature type="domain" description="Calcineurin-like phosphoesterase" evidence="1">
    <location>
        <begin position="26"/>
        <end position="215"/>
    </location>
</feature>
<accession>A0ABS9MTK6</accession>
<dbReference type="RefSeq" id="WP_237980647.1">
    <property type="nucleotide sequence ID" value="NZ_JAKNCT010000017.1"/>
</dbReference>
<evidence type="ECO:0000259" key="1">
    <source>
        <dbReference type="Pfam" id="PF00149"/>
    </source>
</evidence>
<dbReference type="EMBL" id="JAKNCT010000017">
    <property type="protein sequence ID" value="MCG5031953.1"/>
    <property type="molecule type" value="Genomic_DNA"/>
</dbReference>